<protein>
    <submittedName>
        <fullName evidence="2">Uncharacterized protein</fullName>
    </submittedName>
</protein>
<comment type="caution">
    <text evidence="2">The sequence shown here is derived from an EMBL/GenBank/DDBJ whole genome shotgun (WGS) entry which is preliminary data.</text>
</comment>
<dbReference type="AlphaFoldDB" id="A0A4C1ZI61"/>
<gene>
    <name evidence="2" type="ORF">EVAR_62521_1</name>
</gene>
<feature type="compositionally biased region" description="Basic and acidic residues" evidence="1">
    <location>
        <begin position="32"/>
        <end position="47"/>
    </location>
</feature>
<accession>A0A4C1ZI61</accession>
<keyword evidence="3" id="KW-1185">Reference proteome</keyword>
<evidence type="ECO:0000256" key="1">
    <source>
        <dbReference type="SAM" id="MobiDB-lite"/>
    </source>
</evidence>
<reference evidence="2 3" key="1">
    <citation type="journal article" date="2019" name="Commun. Biol.">
        <title>The bagworm genome reveals a unique fibroin gene that provides high tensile strength.</title>
        <authorList>
            <person name="Kono N."/>
            <person name="Nakamura H."/>
            <person name="Ohtoshi R."/>
            <person name="Tomita M."/>
            <person name="Numata K."/>
            <person name="Arakawa K."/>
        </authorList>
    </citation>
    <scope>NUCLEOTIDE SEQUENCE [LARGE SCALE GENOMIC DNA]</scope>
</reference>
<sequence length="198" mass="22393">MTSAGAGGDTYQPSPTDFDVIAIATEWKYKDRRKEKPTHRLEQKGSRYEVSTESPHCVTSKIEPAGGPRPLGTYAMRRRHCSIPNAAHFRRQKALIQLRLLSAYVDTVQRTKLRLSANDAMRRFNALRPYFLLHCIHILRHCGALVTKFTTLARDPVGHSTSCIKYPIASQEIGNVGIRALRTLAQRELEAINNRRTP</sequence>
<evidence type="ECO:0000313" key="3">
    <source>
        <dbReference type="Proteomes" id="UP000299102"/>
    </source>
</evidence>
<name>A0A4C1ZI61_EUMVA</name>
<proteinExistence type="predicted"/>
<dbReference type="EMBL" id="BGZK01001819">
    <property type="protein sequence ID" value="GBP86823.1"/>
    <property type="molecule type" value="Genomic_DNA"/>
</dbReference>
<dbReference type="Proteomes" id="UP000299102">
    <property type="component" value="Unassembled WGS sequence"/>
</dbReference>
<feature type="region of interest" description="Disordered" evidence="1">
    <location>
        <begin position="32"/>
        <end position="63"/>
    </location>
</feature>
<evidence type="ECO:0000313" key="2">
    <source>
        <dbReference type="EMBL" id="GBP86823.1"/>
    </source>
</evidence>
<organism evidence="2 3">
    <name type="scientific">Eumeta variegata</name>
    <name type="common">Bagworm moth</name>
    <name type="synonym">Eumeta japonica</name>
    <dbReference type="NCBI Taxonomy" id="151549"/>
    <lineage>
        <taxon>Eukaryota</taxon>
        <taxon>Metazoa</taxon>
        <taxon>Ecdysozoa</taxon>
        <taxon>Arthropoda</taxon>
        <taxon>Hexapoda</taxon>
        <taxon>Insecta</taxon>
        <taxon>Pterygota</taxon>
        <taxon>Neoptera</taxon>
        <taxon>Endopterygota</taxon>
        <taxon>Lepidoptera</taxon>
        <taxon>Glossata</taxon>
        <taxon>Ditrysia</taxon>
        <taxon>Tineoidea</taxon>
        <taxon>Psychidae</taxon>
        <taxon>Oiketicinae</taxon>
        <taxon>Eumeta</taxon>
    </lineage>
</organism>